<dbReference type="STRING" id="672.VV93_v1c20250"/>
<name>Q7MJ47_VIBVY</name>
<dbReference type="AlphaFoldDB" id="Q7MJ47"/>
<evidence type="ECO:0000313" key="2">
    <source>
        <dbReference type="Proteomes" id="UP000002675"/>
    </source>
</evidence>
<dbReference type="EMBL" id="BA000037">
    <property type="protein sequence ID" value="BAC95079.1"/>
    <property type="molecule type" value="Genomic_DNA"/>
</dbReference>
<dbReference type="KEGG" id="vvy:VV2315"/>
<reference evidence="1 2" key="1">
    <citation type="journal article" date="2003" name="Genome Res.">
        <title>Comparative genome analysis of Vibrio vulnificus, a marine pathogen.</title>
        <authorList>
            <person name="Chen C.Y."/>
            <person name="Wu K.M."/>
            <person name="Chang Y.C."/>
            <person name="Chang C.H."/>
            <person name="Tsai H.C."/>
            <person name="Liao T.L."/>
            <person name="Liu Y.M."/>
            <person name="Chen H.J."/>
            <person name="Shen A.B."/>
            <person name="Li J.C."/>
            <person name="Su T.L."/>
            <person name="Shao C.P."/>
            <person name="Lee C.T."/>
            <person name="Hor L.I."/>
            <person name="Tsai S.F."/>
        </authorList>
    </citation>
    <scope>NUCLEOTIDE SEQUENCE [LARGE SCALE GENOMIC DNA]</scope>
    <source>
        <strain evidence="1 2">YJ016</strain>
    </source>
</reference>
<proteinExistence type="predicted"/>
<sequence length="79" mass="9379">MMLISKRFVTCNRKIRFLLATKFIRCLVYGGLQFPHFVDMSKNRCLLFSDELSSKQIRNVKKQLIFFSSRTIVKKEAMK</sequence>
<evidence type="ECO:0000313" key="1">
    <source>
        <dbReference type="EMBL" id="BAC95079.1"/>
    </source>
</evidence>
<organism evidence="1 2">
    <name type="scientific">Vibrio vulnificus (strain YJ016)</name>
    <dbReference type="NCBI Taxonomy" id="196600"/>
    <lineage>
        <taxon>Bacteria</taxon>
        <taxon>Pseudomonadati</taxon>
        <taxon>Pseudomonadota</taxon>
        <taxon>Gammaproteobacteria</taxon>
        <taxon>Vibrionales</taxon>
        <taxon>Vibrionaceae</taxon>
        <taxon>Vibrio</taxon>
    </lineage>
</organism>
<dbReference type="HOGENOM" id="CLU_2605161_0_0_6"/>
<protein>
    <submittedName>
        <fullName evidence="1">Uncharacterized protein</fullName>
    </submittedName>
</protein>
<gene>
    <name evidence="1" type="ordered locus">VV2315</name>
</gene>
<accession>Q7MJ47</accession>
<dbReference type="Proteomes" id="UP000002675">
    <property type="component" value="Chromosome I"/>
</dbReference>